<protein>
    <recommendedName>
        <fullName evidence="1">Luciferase domain-containing protein</fullName>
    </recommendedName>
</protein>
<organism evidence="2 3">
    <name type="scientific">Mollisia scopiformis</name>
    <name type="common">Conifer needle endophyte fungus</name>
    <name type="synonym">Phialocephala scopiformis</name>
    <dbReference type="NCBI Taxonomy" id="149040"/>
    <lineage>
        <taxon>Eukaryota</taxon>
        <taxon>Fungi</taxon>
        <taxon>Dikarya</taxon>
        <taxon>Ascomycota</taxon>
        <taxon>Pezizomycotina</taxon>
        <taxon>Leotiomycetes</taxon>
        <taxon>Helotiales</taxon>
        <taxon>Mollisiaceae</taxon>
        <taxon>Mollisia</taxon>
    </lineage>
</organism>
<dbReference type="PANTHER" id="PTHR38695:SF1">
    <property type="entry name" value="AMINO ACID PERMEASE_ SLC12A DOMAIN-CONTAINING PROTEIN"/>
    <property type="match status" value="1"/>
</dbReference>
<evidence type="ECO:0000259" key="1">
    <source>
        <dbReference type="Pfam" id="PF17648"/>
    </source>
</evidence>
<dbReference type="KEGG" id="psco:LY89DRAFT_635258"/>
<sequence length="228" mass="25708">MMGPLTSYHEWLHVADTALPQNMFGYLLQLCLSPLRTQPFTLEPYDNPKEIAKCGQHIGKRNFLPKLPEREGPRPTMLKWMAPHRQADQRSDDAMHELLAEAIDELVVKHAAHVVVRTSVLEKSGEAILIADNIDTPHAIAKQNKREIAHVHTDGGKGDYSLHMCLSPSDCKEVIEKKWGERMTLAGTLVPNNYLLIYTPRTKEEVEIVKTIIEGAIVFMTGARELVQ</sequence>
<name>A0A194XSH7_MOLSC</name>
<dbReference type="GeneID" id="28821162"/>
<dbReference type="OrthoDB" id="5358398at2759"/>
<dbReference type="InterPro" id="IPR048273">
    <property type="entry name" value="Luciferase"/>
</dbReference>
<dbReference type="Pfam" id="PF17648">
    <property type="entry name" value="Luciferase"/>
    <property type="match status" value="1"/>
</dbReference>
<feature type="domain" description="Luciferase" evidence="1">
    <location>
        <begin position="145"/>
        <end position="214"/>
    </location>
</feature>
<proteinExistence type="predicted"/>
<dbReference type="RefSeq" id="XP_018077451.1">
    <property type="nucleotide sequence ID" value="XM_018211436.1"/>
</dbReference>
<dbReference type="PANTHER" id="PTHR38695">
    <property type="entry name" value="AMINO ACID PERMEASE_ SLC12A DOMAIN-CONTAINING PROTEIN"/>
    <property type="match status" value="1"/>
</dbReference>
<evidence type="ECO:0000313" key="3">
    <source>
        <dbReference type="Proteomes" id="UP000070700"/>
    </source>
</evidence>
<dbReference type="AlphaFoldDB" id="A0A194XSH7"/>
<dbReference type="Proteomes" id="UP000070700">
    <property type="component" value="Unassembled WGS sequence"/>
</dbReference>
<reference evidence="2 3" key="1">
    <citation type="submission" date="2015-10" db="EMBL/GenBank/DDBJ databases">
        <title>Full genome of DAOMC 229536 Phialocephala scopiformis, a fungal endophyte of spruce producing the potent anti-insectan compound rugulosin.</title>
        <authorList>
            <consortium name="DOE Joint Genome Institute"/>
            <person name="Walker A.K."/>
            <person name="Frasz S.L."/>
            <person name="Seifert K.A."/>
            <person name="Miller J.D."/>
            <person name="Mondo S.J."/>
            <person name="Labutti K."/>
            <person name="Lipzen A."/>
            <person name="Dockter R."/>
            <person name="Kennedy M."/>
            <person name="Grigoriev I.V."/>
            <person name="Spatafora J.W."/>
        </authorList>
    </citation>
    <scope>NUCLEOTIDE SEQUENCE [LARGE SCALE GENOMIC DNA]</scope>
    <source>
        <strain evidence="2 3">CBS 120377</strain>
    </source>
</reference>
<keyword evidence="3" id="KW-1185">Reference proteome</keyword>
<dbReference type="EMBL" id="KQ947405">
    <property type="protein sequence ID" value="KUJ23096.1"/>
    <property type="molecule type" value="Genomic_DNA"/>
</dbReference>
<dbReference type="InterPro" id="IPR040841">
    <property type="entry name" value="Luciferase_dom"/>
</dbReference>
<gene>
    <name evidence="2" type="ORF">LY89DRAFT_635258</name>
</gene>
<evidence type="ECO:0000313" key="2">
    <source>
        <dbReference type="EMBL" id="KUJ23096.1"/>
    </source>
</evidence>
<accession>A0A194XSH7</accession>
<dbReference type="InParanoid" id="A0A194XSH7"/>